<evidence type="ECO:0000313" key="3">
    <source>
        <dbReference type="Proteomes" id="UP000242715"/>
    </source>
</evidence>
<dbReference type="PANTHER" id="PTHR14950:SF70">
    <property type="entry name" value="ENDORIBONUCLEASE DICER HOMOLOG 2"/>
    <property type="match status" value="1"/>
</dbReference>
<protein>
    <submittedName>
        <fullName evidence="2">Uncharacterized protein</fullName>
    </submittedName>
</protein>
<feature type="non-terminal residue" evidence="2">
    <location>
        <position position="185"/>
    </location>
</feature>
<sequence>VNVIVATSILEEGLDVQSCNLSRGRARMQNSDYILMVKSGDSVTHSRLEKYLSGGEMMKKESLHYSSLPCEPLESDQFNEQTYRVASTGAVVNLSNEPYDEEQPSYVPLELVNRVANNSNTIYYCYLIELKQTFSYDFTVQDIFLATRVKLDPEIGGMQFDMCFDRGSLSVKLEYKGSLNLSPDQ</sequence>
<dbReference type="EMBL" id="DF973122">
    <property type="protein sequence ID" value="GAU12497.1"/>
    <property type="molecule type" value="Genomic_DNA"/>
</dbReference>
<name>A0A2Z6MD96_TRISU</name>
<evidence type="ECO:0000313" key="2">
    <source>
        <dbReference type="EMBL" id="GAU12497.1"/>
    </source>
</evidence>
<dbReference type="AlphaFoldDB" id="A0A2Z6MD96"/>
<dbReference type="GO" id="GO:0030422">
    <property type="term" value="P:siRNA processing"/>
    <property type="evidence" value="ECO:0007669"/>
    <property type="project" value="TreeGrafter"/>
</dbReference>
<keyword evidence="3" id="KW-1185">Reference proteome</keyword>
<dbReference type="GO" id="GO:0005634">
    <property type="term" value="C:nucleus"/>
    <property type="evidence" value="ECO:0007669"/>
    <property type="project" value="TreeGrafter"/>
</dbReference>
<proteinExistence type="predicted"/>
<dbReference type="GO" id="GO:0004525">
    <property type="term" value="F:ribonuclease III activity"/>
    <property type="evidence" value="ECO:0007669"/>
    <property type="project" value="TreeGrafter"/>
</dbReference>
<dbReference type="GO" id="GO:0005737">
    <property type="term" value="C:cytoplasm"/>
    <property type="evidence" value="ECO:0007669"/>
    <property type="project" value="TreeGrafter"/>
</dbReference>
<gene>
    <name evidence="2" type="ORF">TSUD_377480</name>
</gene>
<feature type="non-terminal residue" evidence="2">
    <location>
        <position position="1"/>
    </location>
</feature>
<accession>A0A2Z6MD96</accession>
<dbReference type="InterPro" id="IPR027417">
    <property type="entry name" value="P-loop_NTPase"/>
</dbReference>
<evidence type="ECO:0000256" key="1">
    <source>
        <dbReference type="ARBA" id="ARBA00022801"/>
    </source>
</evidence>
<dbReference type="OrthoDB" id="6513042at2759"/>
<dbReference type="Proteomes" id="UP000242715">
    <property type="component" value="Unassembled WGS sequence"/>
</dbReference>
<reference evidence="3" key="1">
    <citation type="journal article" date="2017" name="Front. Plant Sci.">
        <title>Climate Clever Clovers: New Paradigm to Reduce the Environmental Footprint of Ruminants by Breeding Low Methanogenic Forages Utilizing Haplotype Variation.</title>
        <authorList>
            <person name="Kaur P."/>
            <person name="Appels R."/>
            <person name="Bayer P.E."/>
            <person name="Keeble-Gagnere G."/>
            <person name="Wang J."/>
            <person name="Hirakawa H."/>
            <person name="Shirasawa K."/>
            <person name="Vercoe P."/>
            <person name="Stefanova K."/>
            <person name="Durmic Z."/>
            <person name="Nichols P."/>
            <person name="Revell C."/>
            <person name="Isobe S.N."/>
            <person name="Edwards D."/>
            <person name="Erskine W."/>
        </authorList>
    </citation>
    <scope>NUCLEOTIDE SEQUENCE [LARGE SCALE GENOMIC DNA]</scope>
    <source>
        <strain evidence="3">cv. Daliak</strain>
    </source>
</reference>
<dbReference type="PANTHER" id="PTHR14950">
    <property type="entry name" value="DICER-RELATED"/>
    <property type="match status" value="1"/>
</dbReference>
<dbReference type="GO" id="GO:0003723">
    <property type="term" value="F:RNA binding"/>
    <property type="evidence" value="ECO:0007669"/>
    <property type="project" value="TreeGrafter"/>
</dbReference>
<keyword evidence="1" id="KW-0378">Hydrolase</keyword>
<organism evidence="2 3">
    <name type="scientific">Trifolium subterraneum</name>
    <name type="common">Subterranean clover</name>
    <dbReference type="NCBI Taxonomy" id="3900"/>
    <lineage>
        <taxon>Eukaryota</taxon>
        <taxon>Viridiplantae</taxon>
        <taxon>Streptophyta</taxon>
        <taxon>Embryophyta</taxon>
        <taxon>Tracheophyta</taxon>
        <taxon>Spermatophyta</taxon>
        <taxon>Magnoliopsida</taxon>
        <taxon>eudicotyledons</taxon>
        <taxon>Gunneridae</taxon>
        <taxon>Pentapetalae</taxon>
        <taxon>rosids</taxon>
        <taxon>fabids</taxon>
        <taxon>Fabales</taxon>
        <taxon>Fabaceae</taxon>
        <taxon>Papilionoideae</taxon>
        <taxon>50 kb inversion clade</taxon>
        <taxon>NPAAA clade</taxon>
        <taxon>Hologalegina</taxon>
        <taxon>IRL clade</taxon>
        <taxon>Trifolieae</taxon>
        <taxon>Trifolium</taxon>
    </lineage>
</organism>
<dbReference type="Gene3D" id="3.40.50.300">
    <property type="entry name" value="P-loop containing nucleotide triphosphate hydrolases"/>
    <property type="match status" value="1"/>
</dbReference>